<feature type="domain" description="USP" evidence="11">
    <location>
        <begin position="786"/>
        <end position="1887"/>
    </location>
</feature>
<evidence type="ECO:0000256" key="7">
    <source>
        <dbReference type="SAM" id="MobiDB-lite"/>
    </source>
</evidence>
<dbReference type="PANTHER" id="PTHR21646">
    <property type="entry name" value="UBIQUITIN CARBOXYL-TERMINAL HYDROLASE"/>
    <property type="match status" value="1"/>
</dbReference>
<dbReference type="Gene3D" id="2.60.40.10">
    <property type="entry name" value="Immunoglobulins"/>
    <property type="match status" value="1"/>
</dbReference>
<dbReference type="CDD" id="cd02674">
    <property type="entry name" value="Peptidase_C19R"/>
    <property type="match status" value="1"/>
</dbReference>
<dbReference type="Gene3D" id="2.170.300.10">
    <property type="entry name" value="Tie2 ligand-binding domain superfamily"/>
    <property type="match status" value="1"/>
</dbReference>
<keyword evidence="5" id="KW-0245">EGF-like domain</keyword>
<feature type="compositionally biased region" description="Low complexity" evidence="7">
    <location>
        <begin position="1185"/>
        <end position="1196"/>
    </location>
</feature>
<dbReference type="InterPro" id="IPR001841">
    <property type="entry name" value="Znf_RING"/>
</dbReference>
<sequence length="1964" mass="214569">MCGWAILFSLVCLFRGSFTSEGAKETEDTASSGSVPGLNAVYWVNRLFPGRSEIACVVEDSQDVLHTHLVPPHLRNPIFRKQRRWLQEIRYWTVKGEIARGAECHTVAAPLYPVAFPLMSSRAHLVPEYLSYTISAGEDLRARLRGAKSRGEVWWQQEPIRAGGWRQTTLTEDGELVIPAALLSGSGFYSFVDEDNVDDTSILGTLSLVVRECPAHRYGDDCRGWCPDCMHGGVCHPRTGQCVCHEGTMGSRCETRCERGMAGRHCSVRSLTLPGGQVCQPSPAPCRCVPGYTGPRCNITCSAERWGPNCEQDCTHHCVGDCDSETGMCGGQGPSPCAGGNAGLPRLRQAPEVRDIGADQATVVFSEWREGYDDGNATLWDTFIYVVRLAGNTANKTAVDTIATGSRHSLTNLTSLTTYRVMVMVMVARQDLTCMADGRGRERVHSVSFTTTCPEEIPAPVIVQTEKTSDTSVFVKWKPVPRPRGCGVEYLLSVIPEASSETSTPLDIQNITLTETHREVEELKANVAYTIHVLAKSTTSFSASAYSSTRLKIHGRSVGLAKTVWVVATVLLVAVLVVVVLMWRRRRRPHSSMSSGEDRTHHWLLTSPGPGEAVVEEDPMVEDVPPAPLLYPLAPSGEDPLAATPSDAPDEGIVSSPVNSLDLDRDSPLGGPLDDDDDDGPPSIETQLPENVDDLEVSGITSTWISSGGSHYGTSHPGLGYSVLNNEQPDADSSGLSEMPGLEPGDFGVGPVYGPQMPGSFSSPVHEPEILSYGDVTDDNAVSGICGLRNLGNTCFMAAGIQCLVNTPPIAQYFFSHHHTHNNNNVNYSLAAQFSQLTHKIWCGKYSSLRPADFKDAFGQQWRDFRDYRQHDCQEFVTLLLETLRKQMCLSDDGGGGKGVEGVKSKKTKCVADSGSGVASSSSSSSSTSSSSSGNSRSSSSSSSSTSSNNNNSNRAEGSRGSQQSYSSPSSPQSPHCPTSPQSPRCPHSPHLLKQPLELRSDSHEETVGLDSGAASPKSSVSSSSVDAHLVNLRLQPIPEEVRALGPCCRMNTSCDDLSLAGTTSCHDAESVTSDVSDPAEVSSASVRRYNQLGTSGGSSGGEVCDGSDCDISSTCNLVIPDLLATLPCHSISDMEKNHIQESLRQERAQQQHQQQQQQYQQQQQQQQQQHQQMQLQEGEEPTLSQPSQSDPSNSSMGCSGFVLPHSSFVKLEDIMKESKTSNVNVLVKDSNPANNELLFDSEKYAKYEKTRLKNSLDNLCKSGVKRVKEVNLLQEGRCSRVAVRSGAERDDGDERDRLTINKRMRLDEKNVQYELEKSQGTAVERTADSSSSTSGGETHAVPHSPSRLTQEQRQADLTWKSFVGEAKSTVVDTFYGQFRSSLVCSVCGHTSVKYDPFGTLSVPLPYANQIQITVTYISSSNSPPTRYLITLCKVSYVSDLKAALCKMAGLDSPEHLVVAEVFDNHIARIVEDGYMTKFLNYNLRNIYTFHLPPPPPSIEEEAPQVSPPTTSDKVLNVSPEKASGANGSESGRAGGNHWRSCTICLEEMCQTELKTHHTCEACLLCDGCIEMSCKHQGGGESLSCPVCQASLSPSDLIPVERRKIEKPKARILRVPLVFRMDQESDNNNKRCMQLLGHPALLALPSRLSPTTLTQTLAPRIPPGSNYSLLFVDGRGYNCSRCLFSSHCRGCEVLGGSEVVLQAGDTLCVRFTSLSPEHHQALASTLDHLSLNDLRQNVPLTLYDCLRAFTQSETLEEADSWFCPVCDRKQQATKTISVWRFPPYLILHLERFLFHGTMSTKLDDKVIFPLDGLDLSDYVAGETNTNQQYNLYACVCHMGVAQAGHYTAFARSPVTGEWHYFNDDSVTRQKPREEEYSTSYLLFYHRQGTNFDLHLPQHFAFVESGLPKTSQRDEEEDVGCSSRASPRDFIGPLPALSEAAAQEADEGQGQAPVFQINKMPDLIN</sequence>
<feature type="region of interest" description="Disordered" evidence="7">
    <location>
        <begin position="1906"/>
        <end position="1964"/>
    </location>
</feature>
<proteinExistence type="predicted"/>
<evidence type="ECO:0000256" key="3">
    <source>
        <dbReference type="ARBA" id="ARBA00022771"/>
    </source>
</evidence>
<evidence type="ECO:0000256" key="4">
    <source>
        <dbReference type="ARBA" id="ARBA00022833"/>
    </source>
</evidence>
<feature type="region of interest" description="Disordered" evidence="7">
    <location>
        <begin position="910"/>
        <end position="1023"/>
    </location>
</feature>
<keyword evidence="8" id="KW-0732">Signal</keyword>
<dbReference type="InterPro" id="IPR003961">
    <property type="entry name" value="FN3_dom"/>
</dbReference>
<organism evidence="13 14">
    <name type="scientific">Scylla paramamosain</name>
    <name type="common">Mud crab</name>
    <dbReference type="NCBI Taxonomy" id="85552"/>
    <lineage>
        <taxon>Eukaryota</taxon>
        <taxon>Metazoa</taxon>
        <taxon>Ecdysozoa</taxon>
        <taxon>Arthropoda</taxon>
        <taxon>Crustacea</taxon>
        <taxon>Multicrustacea</taxon>
        <taxon>Malacostraca</taxon>
        <taxon>Eumalacostraca</taxon>
        <taxon>Eucarida</taxon>
        <taxon>Decapoda</taxon>
        <taxon>Pleocyemata</taxon>
        <taxon>Brachyura</taxon>
        <taxon>Eubrachyura</taxon>
        <taxon>Portunoidea</taxon>
        <taxon>Portunidae</taxon>
        <taxon>Portuninae</taxon>
        <taxon>Scylla</taxon>
    </lineage>
</organism>
<gene>
    <name evidence="13" type="ORF">O3P69_005039</name>
</gene>
<dbReference type="InterPro" id="IPR018200">
    <property type="entry name" value="USP_CS"/>
</dbReference>
<feature type="compositionally biased region" description="Low complexity" evidence="7">
    <location>
        <begin position="914"/>
        <end position="983"/>
    </location>
</feature>
<keyword evidence="4" id="KW-0862">Zinc</keyword>
<dbReference type="PROSITE" id="PS50026">
    <property type="entry name" value="EGF_3"/>
    <property type="match status" value="2"/>
</dbReference>
<dbReference type="PROSITE" id="PS50089">
    <property type="entry name" value="ZF_RING_2"/>
    <property type="match status" value="1"/>
</dbReference>
<keyword evidence="5" id="KW-1015">Disulfide bond</keyword>
<dbReference type="GO" id="GO:0004843">
    <property type="term" value="F:cysteine-type deubiquitinase activity"/>
    <property type="evidence" value="ECO:0007669"/>
    <property type="project" value="UniProtKB-EC"/>
</dbReference>
<feature type="compositionally biased region" description="Basic and acidic residues" evidence="7">
    <location>
        <begin position="997"/>
        <end position="1007"/>
    </location>
</feature>
<dbReference type="SUPFAM" id="SSF49265">
    <property type="entry name" value="Fibronectin type III"/>
    <property type="match status" value="1"/>
</dbReference>
<dbReference type="Pfam" id="PF00443">
    <property type="entry name" value="UCH"/>
    <property type="match status" value="2"/>
</dbReference>
<feature type="compositionally biased region" description="Low complexity" evidence="7">
    <location>
        <begin position="1151"/>
        <end position="1177"/>
    </location>
</feature>
<dbReference type="EC" id="3.4.19.12" evidence="2"/>
<dbReference type="InterPro" id="IPR028889">
    <property type="entry name" value="USP"/>
</dbReference>
<dbReference type="SUPFAM" id="SSF54001">
    <property type="entry name" value="Cysteine proteinases"/>
    <property type="match status" value="1"/>
</dbReference>
<evidence type="ECO:0000256" key="2">
    <source>
        <dbReference type="ARBA" id="ARBA00012759"/>
    </source>
</evidence>
<keyword evidence="14" id="KW-1185">Reference proteome</keyword>
<dbReference type="PROSITE" id="PS00972">
    <property type="entry name" value="USP_1"/>
    <property type="match status" value="1"/>
</dbReference>
<protein>
    <recommendedName>
        <fullName evidence="2">ubiquitinyl hydrolase 1</fullName>
        <ecNumber evidence="2">3.4.19.12</ecNumber>
    </recommendedName>
</protein>
<dbReference type="GO" id="GO:0008270">
    <property type="term" value="F:zinc ion binding"/>
    <property type="evidence" value="ECO:0007669"/>
    <property type="project" value="UniProtKB-KW"/>
</dbReference>
<feature type="domain" description="Fibronectin type-III" evidence="12">
    <location>
        <begin position="459"/>
        <end position="556"/>
    </location>
</feature>
<dbReference type="CDD" id="cd00063">
    <property type="entry name" value="FN3"/>
    <property type="match status" value="1"/>
</dbReference>
<dbReference type="PROSITE" id="PS50235">
    <property type="entry name" value="USP_3"/>
    <property type="match status" value="1"/>
</dbReference>
<feature type="region of interest" description="Disordered" evidence="7">
    <location>
        <begin position="1143"/>
        <end position="1199"/>
    </location>
</feature>
<feature type="domain" description="RING-type" evidence="10">
    <location>
        <begin position="1542"/>
        <end position="1589"/>
    </location>
</feature>
<evidence type="ECO:0000259" key="10">
    <source>
        <dbReference type="PROSITE" id="PS50089"/>
    </source>
</evidence>
<evidence type="ECO:0000256" key="5">
    <source>
        <dbReference type="PROSITE-ProRule" id="PRU00076"/>
    </source>
</evidence>
<dbReference type="SMART" id="SM00060">
    <property type="entry name" value="FN3"/>
    <property type="match status" value="2"/>
</dbReference>
<dbReference type="InterPro" id="IPR050185">
    <property type="entry name" value="Ub_carboxyl-term_hydrolase"/>
</dbReference>
<feature type="region of interest" description="Disordered" evidence="7">
    <location>
        <begin position="1498"/>
        <end position="1535"/>
    </location>
</feature>
<dbReference type="Gene3D" id="3.90.70.10">
    <property type="entry name" value="Cysteine proteinases"/>
    <property type="match status" value="3"/>
</dbReference>
<dbReference type="PANTHER" id="PTHR21646:SF35">
    <property type="match status" value="1"/>
</dbReference>
<dbReference type="PROSITE" id="PS00022">
    <property type="entry name" value="EGF_1"/>
    <property type="match status" value="2"/>
</dbReference>
<keyword evidence="3 6" id="KW-0479">Metal-binding</keyword>
<feature type="disulfide bond" evidence="5">
    <location>
        <begin position="288"/>
        <end position="297"/>
    </location>
</feature>
<feature type="region of interest" description="Disordered" evidence="7">
    <location>
        <begin position="1317"/>
        <end position="1351"/>
    </location>
</feature>
<dbReference type="EMBL" id="JARAKH010000015">
    <property type="protein sequence ID" value="KAK8396801.1"/>
    <property type="molecule type" value="Genomic_DNA"/>
</dbReference>
<comment type="caution">
    <text evidence="13">The sequence shown here is derived from an EMBL/GenBank/DDBJ whole genome shotgun (WGS) entry which is preliminary data.</text>
</comment>
<dbReference type="InterPro" id="IPR002049">
    <property type="entry name" value="LE_dom"/>
</dbReference>
<dbReference type="SUPFAM" id="SSF81995">
    <property type="entry name" value="beta-sandwich domain of Sec23/24"/>
    <property type="match status" value="1"/>
</dbReference>
<dbReference type="InterPro" id="IPR036116">
    <property type="entry name" value="FN3_sf"/>
</dbReference>
<evidence type="ECO:0000256" key="1">
    <source>
        <dbReference type="ARBA" id="ARBA00000707"/>
    </source>
</evidence>
<comment type="caution">
    <text evidence="5">Lacks conserved residue(s) required for the propagation of feature annotation.</text>
</comment>
<dbReference type="GO" id="GO:0016579">
    <property type="term" value="P:protein deubiquitination"/>
    <property type="evidence" value="ECO:0007669"/>
    <property type="project" value="InterPro"/>
</dbReference>
<evidence type="ECO:0000256" key="8">
    <source>
        <dbReference type="SAM" id="SignalP"/>
    </source>
</evidence>
<feature type="chain" id="PRO_5043710244" description="ubiquitinyl hydrolase 1" evidence="8">
    <location>
        <begin position="20"/>
        <end position="1964"/>
    </location>
</feature>
<comment type="catalytic activity">
    <reaction evidence="1">
        <text>Thiol-dependent hydrolysis of ester, thioester, amide, peptide and isopeptide bonds formed by the C-terminal Gly of ubiquitin (a 76-residue protein attached to proteins as an intracellular targeting signal).</text>
        <dbReference type="EC" id="3.4.19.12"/>
    </reaction>
</comment>
<feature type="compositionally biased region" description="Low complexity" evidence="7">
    <location>
        <begin position="1938"/>
        <end position="1951"/>
    </location>
</feature>
<evidence type="ECO:0000313" key="13">
    <source>
        <dbReference type="EMBL" id="KAK8396801.1"/>
    </source>
</evidence>
<name>A0AAW0UCZ7_SCYPA</name>
<feature type="domain" description="EGF-like" evidence="9">
    <location>
        <begin position="262"/>
        <end position="298"/>
    </location>
</feature>
<evidence type="ECO:0000259" key="11">
    <source>
        <dbReference type="PROSITE" id="PS50235"/>
    </source>
</evidence>
<feature type="signal peptide" evidence="8">
    <location>
        <begin position="1"/>
        <end position="19"/>
    </location>
</feature>
<reference evidence="13 14" key="1">
    <citation type="submission" date="2023-03" db="EMBL/GenBank/DDBJ databases">
        <title>High-quality genome of Scylla paramamosain provides insights in environmental adaptation.</title>
        <authorList>
            <person name="Zhang L."/>
        </authorList>
    </citation>
    <scope>NUCLEOTIDE SEQUENCE [LARGE SCALE GENOMIC DNA]</scope>
    <source>
        <strain evidence="13">LZ_2023a</strain>
        <tissue evidence="13">Muscle</tissue>
    </source>
</reference>
<evidence type="ECO:0000256" key="6">
    <source>
        <dbReference type="PROSITE-ProRule" id="PRU00175"/>
    </source>
</evidence>
<feature type="region of interest" description="Disordered" evidence="7">
    <location>
        <begin position="589"/>
        <end position="688"/>
    </location>
</feature>
<accession>A0AAW0UCZ7</accession>
<feature type="disulfide bond" evidence="5">
    <location>
        <begin position="244"/>
        <end position="253"/>
    </location>
</feature>
<evidence type="ECO:0000259" key="9">
    <source>
        <dbReference type="PROSITE" id="PS50026"/>
    </source>
</evidence>
<dbReference type="PROSITE" id="PS50853">
    <property type="entry name" value="FN3"/>
    <property type="match status" value="1"/>
</dbReference>
<feature type="domain" description="EGF-like" evidence="9">
    <location>
        <begin position="218"/>
        <end position="254"/>
    </location>
</feature>
<evidence type="ECO:0000259" key="12">
    <source>
        <dbReference type="PROSITE" id="PS50853"/>
    </source>
</evidence>
<evidence type="ECO:0000313" key="14">
    <source>
        <dbReference type="Proteomes" id="UP001487740"/>
    </source>
</evidence>
<dbReference type="InterPro" id="IPR000742">
    <property type="entry name" value="EGF"/>
</dbReference>
<dbReference type="CDD" id="cd00055">
    <property type="entry name" value="EGF_Lam"/>
    <property type="match status" value="1"/>
</dbReference>
<dbReference type="InterPro" id="IPR038765">
    <property type="entry name" value="Papain-like_cys_pep_sf"/>
</dbReference>
<keyword evidence="3 6" id="KW-0863">Zinc-finger</keyword>
<dbReference type="InterPro" id="IPR001394">
    <property type="entry name" value="Peptidase_C19_UCH"/>
</dbReference>
<dbReference type="InterPro" id="IPR013783">
    <property type="entry name" value="Ig-like_fold"/>
</dbReference>
<dbReference type="Proteomes" id="UP001487740">
    <property type="component" value="Unassembled WGS sequence"/>
</dbReference>